<organism evidence="6 7">
    <name type="scientific">Granulicella cerasi</name>
    <dbReference type="NCBI Taxonomy" id="741063"/>
    <lineage>
        <taxon>Bacteria</taxon>
        <taxon>Pseudomonadati</taxon>
        <taxon>Acidobacteriota</taxon>
        <taxon>Terriglobia</taxon>
        <taxon>Terriglobales</taxon>
        <taxon>Acidobacteriaceae</taxon>
        <taxon>Granulicella</taxon>
    </lineage>
</organism>
<dbReference type="PANTHER" id="PTHR46383">
    <property type="entry name" value="ASPARTATE AMINOTRANSFERASE"/>
    <property type="match status" value="1"/>
</dbReference>
<dbReference type="Gene3D" id="3.90.1150.10">
    <property type="entry name" value="Aspartate Aminotransferase, domain 1"/>
    <property type="match status" value="1"/>
</dbReference>
<protein>
    <submittedName>
        <fullName evidence="6">Uncharacterized protein</fullName>
    </submittedName>
</protein>
<dbReference type="EMBL" id="JBHSWI010000001">
    <property type="protein sequence ID" value="MFC6646463.1"/>
    <property type="molecule type" value="Genomic_DNA"/>
</dbReference>
<sequence>MAFVVDFSACVQELSALQPVPLEGAEAAGSWGPMAAAASEALSRGETHYTDRPGILPLRQKVSGLLAKQFALEVDAKSAAVITCGVVEARFVALQQVLAAGDAVWTPESLAARIAGAAGLRRALLTKAPESAKLVYLASSLGEEALRGTLAKVSADALVLFEADDAQASFHPAAVEGFAERVITIGQLGEPAWQMGYLVAPAKLSAGLRDFKQALTICSTNLSQWAMLAALEN</sequence>
<reference evidence="7" key="1">
    <citation type="journal article" date="2019" name="Int. J. Syst. Evol. Microbiol.">
        <title>The Global Catalogue of Microorganisms (GCM) 10K type strain sequencing project: providing services to taxonomists for standard genome sequencing and annotation.</title>
        <authorList>
            <consortium name="The Broad Institute Genomics Platform"/>
            <consortium name="The Broad Institute Genome Sequencing Center for Infectious Disease"/>
            <person name="Wu L."/>
            <person name="Ma J."/>
        </authorList>
    </citation>
    <scope>NUCLEOTIDE SEQUENCE [LARGE SCALE GENOMIC DNA]</scope>
    <source>
        <strain evidence="7">CGMCC 1.16026</strain>
    </source>
</reference>
<keyword evidence="4" id="KW-0808">Transferase</keyword>
<dbReference type="InterPro" id="IPR015424">
    <property type="entry name" value="PyrdxlP-dep_Trfase"/>
</dbReference>
<dbReference type="InterPro" id="IPR015421">
    <property type="entry name" value="PyrdxlP-dep_Trfase_major"/>
</dbReference>
<evidence type="ECO:0000313" key="6">
    <source>
        <dbReference type="EMBL" id="MFC6646463.1"/>
    </source>
</evidence>
<evidence type="ECO:0000256" key="4">
    <source>
        <dbReference type="ARBA" id="ARBA00022679"/>
    </source>
</evidence>
<comment type="cofactor">
    <cofactor evidence="1">
        <name>pyridoxal 5'-phosphate</name>
        <dbReference type="ChEBI" id="CHEBI:597326"/>
    </cofactor>
</comment>
<comment type="similarity">
    <text evidence="2">Belongs to the class-I pyridoxal-phosphate-dependent aminotransferase family.</text>
</comment>
<evidence type="ECO:0000256" key="1">
    <source>
        <dbReference type="ARBA" id="ARBA00001933"/>
    </source>
</evidence>
<accession>A0ABW1ZE43</accession>
<keyword evidence="5" id="KW-0663">Pyridoxal phosphate</keyword>
<dbReference type="InterPro" id="IPR015422">
    <property type="entry name" value="PyrdxlP-dep_Trfase_small"/>
</dbReference>
<evidence type="ECO:0000256" key="2">
    <source>
        <dbReference type="ARBA" id="ARBA00007441"/>
    </source>
</evidence>
<keyword evidence="3" id="KW-0032">Aminotransferase</keyword>
<comment type="caution">
    <text evidence="6">The sequence shown here is derived from an EMBL/GenBank/DDBJ whole genome shotgun (WGS) entry which is preliminary data.</text>
</comment>
<dbReference type="SUPFAM" id="SSF53383">
    <property type="entry name" value="PLP-dependent transferases"/>
    <property type="match status" value="1"/>
</dbReference>
<dbReference type="RefSeq" id="WP_263370130.1">
    <property type="nucleotide sequence ID" value="NZ_JAGSYD010000001.1"/>
</dbReference>
<evidence type="ECO:0000256" key="3">
    <source>
        <dbReference type="ARBA" id="ARBA00022576"/>
    </source>
</evidence>
<keyword evidence="7" id="KW-1185">Reference proteome</keyword>
<evidence type="ECO:0000256" key="5">
    <source>
        <dbReference type="ARBA" id="ARBA00022898"/>
    </source>
</evidence>
<dbReference type="PANTHER" id="PTHR46383:SF3">
    <property type="entry name" value="ASPARTATE AMINOTRANSFERASE-RELATED"/>
    <property type="match status" value="1"/>
</dbReference>
<evidence type="ECO:0000313" key="7">
    <source>
        <dbReference type="Proteomes" id="UP001596391"/>
    </source>
</evidence>
<dbReference type="Gene3D" id="3.40.640.10">
    <property type="entry name" value="Type I PLP-dependent aspartate aminotransferase-like (Major domain)"/>
    <property type="match status" value="2"/>
</dbReference>
<dbReference type="InterPro" id="IPR050596">
    <property type="entry name" value="AspAT/PAT-like"/>
</dbReference>
<name>A0ABW1ZE43_9BACT</name>
<dbReference type="Proteomes" id="UP001596391">
    <property type="component" value="Unassembled WGS sequence"/>
</dbReference>
<gene>
    <name evidence="6" type="ORF">ACFQBQ_12880</name>
</gene>
<proteinExistence type="inferred from homology"/>